<dbReference type="PANTHER" id="PTHR33164:SF106">
    <property type="entry name" value="TRANSCRIPTIONAL REGULATORY PROTEIN"/>
    <property type="match status" value="1"/>
</dbReference>
<accession>A0ABT2K091</accession>
<dbReference type="InterPro" id="IPR011991">
    <property type="entry name" value="ArsR-like_HTH"/>
</dbReference>
<dbReference type="SMART" id="SM00347">
    <property type="entry name" value="HTH_MARR"/>
    <property type="match status" value="1"/>
</dbReference>
<dbReference type="PRINTS" id="PR00598">
    <property type="entry name" value="HTHMARR"/>
</dbReference>
<dbReference type="InterPro" id="IPR039422">
    <property type="entry name" value="MarR/SlyA-like"/>
</dbReference>
<evidence type="ECO:0000313" key="3">
    <source>
        <dbReference type="Proteomes" id="UP001156389"/>
    </source>
</evidence>
<keyword evidence="3" id="KW-1185">Reference proteome</keyword>
<protein>
    <submittedName>
        <fullName evidence="2">MarR family transcriptional regulator</fullName>
    </submittedName>
</protein>
<gene>
    <name evidence="2" type="ORF">LHJ74_27315</name>
</gene>
<dbReference type="InterPro" id="IPR036390">
    <property type="entry name" value="WH_DNA-bd_sf"/>
</dbReference>
<dbReference type="InterPro" id="IPR036388">
    <property type="entry name" value="WH-like_DNA-bd_sf"/>
</dbReference>
<dbReference type="CDD" id="cd00090">
    <property type="entry name" value="HTH_ARSR"/>
    <property type="match status" value="1"/>
</dbReference>
<comment type="caution">
    <text evidence="2">The sequence shown here is derived from an EMBL/GenBank/DDBJ whole genome shotgun (WGS) entry which is preliminary data.</text>
</comment>
<organism evidence="2 3">
    <name type="scientific">Streptomyces gossypii</name>
    <dbReference type="NCBI Taxonomy" id="2883101"/>
    <lineage>
        <taxon>Bacteria</taxon>
        <taxon>Bacillati</taxon>
        <taxon>Actinomycetota</taxon>
        <taxon>Actinomycetes</taxon>
        <taxon>Kitasatosporales</taxon>
        <taxon>Streptomycetaceae</taxon>
        <taxon>Streptomyces</taxon>
    </lineage>
</organism>
<dbReference type="PROSITE" id="PS50995">
    <property type="entry name" value="HTH_MARR_2"/>
    <property type="match status" value="1"/>
</dbReference>
<dbReference type="SUPFAM" id="SSF46785">
    <property type="entry name" value="Winged helix' DNA-binding domain"/>
    <property type="match status" value="1"/>
</dbReference>
<dbReference type="EMBL" id="JAJAGO010000014">
    <property type="protein sequence ID" value="MCT2593570.1"/>
    <property type="molecule type" value="Genomic_DNA"/>
</dbReference>
<dbReference type="PANTHER" id="PTHR33164">
    <property type="entry name" value="TRANSCRIPTIONAL REGULATOR, MARR FAMILY"/>
    <property type="match status" value="1"/>
</dbReference>
<feature type="domain" description="HTH marR-type" evidence="1">
    <location>
        <begin position="8"/>
        <end position="145"/>
    </location>
</feature>
<dbReference type="Pfam" id="PF12802">
    <property type="entry name" value="MarR_2"/>
    <property type="match status" value="1"/>
</dbReference>
<sequence length="162" mass="17662">MEGPVSNRSELLEQLNAESRRHYAAWTLLNQKLADAQGLHPTDLQCLNLLEQEEGPQSTGRIAEMTGLTAGSATRLVDRLTKAGLVVRQPDPHDRRRAMVALSPAARTRLNEAWEAPGTAYDEALASFSDDELAVIREYFRRIQEVGRAQALAVDAPGSGAG</sequence>
<reference evidence="2 3" key="1">
    <citation type="submission" date="2021-10" db="EMBL/GenBank/DDBJ databases">
        <title>Streptomyces gossypii sp. nov., isolated from soil collected from cotton field.</title>
        <authorList>
            <person name="Ge X."/>
            <person name="Chen X."/>
            <person name="Liu W."/>
        </authorList>
    </citation>
    <scope>NUCLEOTIDE SEQUENCE [LARGE SCALE GENOMIC DNA]</scope>
    <source>
        <strain evidence="2 3">N2-109</strain>
    </source>
</reference>
<evidence type="ECO:0000313" key="2">
    <source>
        <dbReference type="EMBL" id="MCT2593570.1"/>
    </source>
</evidence>
<proteinExistence type="predicted"/>
<dbReference type="Gene3D" id="1.10.10.10">
    <property type="entry name" value="Winged helix-like DNA-binding domain superfamily/Winged helix DNA-binding domain"/>
    <property type="match status" value="1"/>
</dbReference>
<dbReference type="InterPro" id="IPR000835">
    <property type="entry name" value="HTH_MarR-typ"/>
</dbReference>
<dbReference type="Proteomes" id="UP001156389">
    <property type="component" value="Unassembled WGS sequence"/>
</dbReference>
<evidence type="ECO:0000259" key="1">
    <source>
        <dbReference type="PROSITE" id="PS50995"/>
    </source>
</evidence>
<name>A0ABT2K091_9ACTN</name>